<evidence type="ECO:0000313" key="3">
    <source>
        <dbReference type="RefSeq" id="XP_026680602.1"/>
    </source>
</evidence>
<dbReference type="AlphaFoldDB" id="A0A3Q0IWG3"/>
<protein>
    <submittedName>
        <fullName evidence="3">NADPH--cytochrome P450 reductase-like</fullName>
    </submittedName>
</protein>
<reference evidence="3" key="1">
    <citation type="submission" date="2025-08" db="UniProtKB">
        <authorList>
            <consortium name="RefSeq"/>
        </authorList>
    </citation>
    <scope>IDENTIFICATION</scope>
</reference>
<proteinExistence type="predicted"/>
<dbReference type="PaxDb" id="121845-A0A3Q0IWG3"/>
<dbReference type="GO" id="GO:0016491">
    <property type="term" value="F:oxidoreductase activity"/>
    <property type="evidence" value="ECO:0007669"/>
    <property type="project" value="InterPro"/>
</dbReference>
<dbReference type="KEGG" id="dci:103510852"/>
<evidence type="ECO:0000313" key="2">
    <source>
        <dbReference type="Proteomes" id="UP000079169"/>
    </source>
</evidence>
<dbReference type="Pfam" id="PF00667">
    <property type="entry name" value="FAD_binding_1"/>
    <property type="match status" value="1"/>
</dbReference>
<dbReference type="RefSeq" id="XP_026680602.1">
    <property type="nucleotide sequence ID" value="XM_026824801.1"/>
</dbReference>
<dbReference type="InterPro" id="IPR017938">
    <property type="entry name" value="Riboflavin_synthase-like_b-brl"/>
</dbReference>
<sequence>MSVRQYRLTEHPDIDPSRVFTGEVNRLHSFSNQRSPFDVKNPFLAPVLVNKELYKEGDRSCMHIEFDIADSKLRYDTG</sequence>
<name>A0A3Q0IWG3_DIACI</name>
<dbReference type="GeneID" id="103510852"/>
<dbReference type="InterPro" id="IPR003097">
    <property type="entry name" value="CysJ-like_FAD-binding"/>
</dbReference>
<evidence type="ECO:0000259" key="1">
    <source>
        <dbReference type="Pfam" id="PF00667"/>
    </source>
</evidence>
<dbReference type="Gene3D" id="2.40.30.10">
    <property type="entry name" value="Translation factors"/>
    <property type="match status" value="1"/>
</dbReference>
<organism evidence="2 3">
    <name type="scientific">Diaphorina citri</name>
    <name type="common">Asian citrus psyllid</name>
    <dbReference type="NCBI Taxonomy" id="121845"/>
    <lineage>
        <taxon>Eukaryota</taxon>
        <taxon>Metazoa</taxon>
        <taxon>Ecdysozoa</taxon>
        <taxon>Arthropoda</taxon>
        <taxon>Hexapoda</taxon>
        <taxon>Insecta</taxon>
        <taxon>Pterygota</taxon>
        <taxon>Neoptera</taxon>
        <taxon>Paraneoptera</taxon>
        <taxon>Hemiptera</taxon>
        <taxon>Sternorrhyncha</taxon>
        <taxon>Psylloidea</taxon>
        <taxon>Psyllidae</taxon>
        <taxon>Diaphorininae</taxon>
        <taxon>Diaphorina</taxon>
    </lineage>
</organism>
<feature type="domain" description="Sulfite reductase [NADPH] flavoprotein alpha-component-like FAD-binding" evidence="1">
    <location>
        <begin position="36"/>
        <end position="78"/>
    </location>
</feature>
<gene>
    <name evidence="3" type="primary">LOC103510852</name>
</gene>
<dbReference type="Proteomes" id="UP000079169">
    <property type="component" value="Unplaced"/>
</dbReference>
<dbReference type="STRING" id="121845.A0A3Q0IWG3"/>
<dbReference type="SUPFAM" id="SSF63380">
    <property type="entry name" value="Riboflavin synthase domain-like"/>
    <property type="match status" value="1"/>
</dbReference>
<keyword evidence="2" id="KW-1185">Reference proteome</keyword>
<accession>A0A3Q0IWG3</accession>